<dbReference type="SUPFAM" id="SSF56112">
    <property type="entry name" value="Protein kinase-like (PK-like)"/>
    <property type="match status" value="2"/>
</dbReference>
<reference evidence="9 10" key="1">
    <citation type="submission" date="2013-12" db="EMBL/GenBank/DDBJ databases">
        <title>Draft genome of the parsitic nematode Ancylostoma duodenale.</title>
        <authorList>
            <person name="Mitreva M."/>
        </authorList>
    </citation>
    <scope>NUCLEOTIDE SEQUENCE [LARGE SCALE GENOMIC DNA]</scope>
    <source>
        <strain evidence="9 10">Zhejiang</strain>
    </source>
</reference>
<evidence type="ECO:0000256" key="1">
    <source>
        <dbReference type="ARBA" id="ARBA00022527"/>
    </source>
</evidence>
<dbReference type="Gene3D" id="3.30.200.20">
    <property type="entry name" value="Phosphorylase Kinase, domain 1"/>
    <property type="match status" value="1"/>
</dbReference>
<evidence type="ECO:0000256" key="5">
    <source>
        <dbReference type="ARBA" id="ARBA00022840"/>
    </source>
</evidence>
<feature type="binding site" evidence="6">
    <location>
        <position position="209"/>
    </location>
    <ligand>
        <name>ATP</name>
        <dbReference type="ChEBI" id="CHEBI:30616"/>
    </ligand>
</feature>
<dbReference type="PANTHER" id="PTHR24055">
    <property type="entry name" value="MITOGEN-ACTIVATED PROTEIN KINASE"/>
    <property type="match status" value="1"/>
</dbReference>
<dbReference type="GO" id="GO:0005524">
    <property type="term" value="F:ATP binding"/>
    <property type="evidence" value="ECO:0007669"/>
    <property type="project" value="UniProtKB-UniRule"/>
</dbReference>
<dbReference type="OrthoDB" id="192887at2759"/>
<keyword evidence="4 9" id="KW-0418">Kinase</keyword>
<dbReference type="InterPro" id="IPR017441">
    <property type="entry name" value="Protein_kinase_ATP_BS"/>
</dbReference>
<evidence type="ECO:0000313" key="9">
    <source>
        <dbReference type="EMBL" id="KIH64864.1"/>
    </source>
</evidence>
<sequence length="632" mass="70757">METRTSIAEHRRTGSIVSRKQSMESGSHKRSKSAGPLNRSSSVRSSIRPLPIDDYKSSPIVVKFAPIAHPEVFGEDMVEGSARNEPTSDVANTNSDDDNSAEDEAVNGSEELTPVAAHKPQATVANPEQQSTNTSNLPAEGSVVRSTENRPVQRRFNYVPVNTVSFALPDGYSTSRSDIEFLGSGAYGNVIKTLVECRDGEVRAVAVKKFRDPFCDQLQARMIYREIKLLQIMRHDGVIRAIDLYTPNTVEHEFKDVYVVTEYAGDSIVKILHDQKVTGRTHITPEHVPFIIYQLLRVLKYIHSANIIHRDLKPGNLALTSDSDLTVLDFGMARSLERTETSLTQYVMTRWYRSPEVIYWNIDGYNEQGGVETCVTLICLTARSLRLRTVTFALLPRYIRSAGSARQFGTVEVQSRCESSRVSLSMTKEDARAGADRGIERTNKLKKKETTTPPPPLEMDVWSVGCITAELMLGQPLFPGEDTNAQYEMITSLCGSPDEELMRKIEATSPATRRVVESYPFHKRQNFTQRFSGCPPLFIDFLDKILVLDPEKRLTVEGALSHPYFADYVDATDEPTAPSSFDLNDNPSRSRDEWKAHSHFNTLGSTLRCLRPWNRGEVYHSPPIGCILDATA</sequence>
<dbReference type="Gene3D" id="1.10.510.10">
    <property type="entry name" value="Transferase(Phosphotransferase) domain 1"/>
    <property type="match status" value="1"/>
</dbReference>
<dbReference type="GO" id="GO:0005737">
    <property type="term" value="C:cytoplasm"/>
    <property type="evidence" value="ECO:0007669"/>
    <property type="project" value="UniProtKB-ARBA"/>
</dbReference>
<dbReference type="PROSITE" id="PS50011">
    <property type="entry name" value="PROTEIN_KINASE_DOM"/>
    <property type="match status" value="1"/>
</dbReference>
<dbReference type="InterPro" id="IPR000719">
    <property type="entry name" value="Prot_kinase_dom"/>
</dbReference>
<accession>A0A0C2H066</accession>
<dbReference type="PROSITE" id="PS00107">
    <property type="entry name" value="PROTEIN_KINASE_ATP"/>
    <property type="match status" value="1"/>
</dbReference>
<dbReference type="GO" id="GO:0004707">
    <property type="term" value="F:MAP kinase activity"/>
    <property type="evidence" value="ECO:0007669"/>
    <property type="project" value="InterPro"/>
</dbReference>
<feature type="region of interest" description="Disordered" evidence="7">
    <location>
        <begin position="1"/>
        <end position="55"/>
    </location>
</feature>
<feature type="compositionally biased region" description="Basic and acidic residues" evidence="7">
    <location>
        <begin position="1"/>
        <end position="12"/>
    </location>
</feature>
<feature type="compositionally biased region" description="Acidic residues" evidence="7">
    <location>
        <begin position="95"/>
        <end position="105"/>
    </location>
</feature>
<dbReference type="Pfam" id="PF00069">
    <property type="entry name" value="Pkinase"/>
    <property type="match status" value="2"/>
</dbReference>
<dbReference type="InterPro" id="IPR003527">
    <property type="entry name" value="MAP_kinase_CS"/>
</dbReference>
<feature type="compositionally biased region" description="Basic and acidic residues" evidence="7">
    <location>
        <begin position="427"/>
        <end position="443"/>
    </location>
</feature>
<dbReference type="Proteomes" id="UP000054047">
    <property type="component" value="Unassembled WGS sequence"/>
</dbReference>
<feature type="region of interest" description="Disordered" evidence="7">
    <location>
        <begin position="78"/>
        <end position="107"/>
    </location>
</feature>
<dbReference type="AlphaFoldDB" id="A0A0C2H066"/>
<evidence type="ECO:0000256" key="6">
    <source>
        <dbReference type="PROSITE-ProRule" id="PRU10141"/>
    </source>
</evidence>
<organism evidence="9 10">
    <name type="scientific">Ancylostoma duodenale</name>
    <dbReference type="NCBI Taxonomy" id="51022"/>
    <lineage>
        <taxon>Eukaryota</taxon>
        <taxon>Metazoa</taxon>
        <taxon>Ecdysozoa</taxon>
        <taxon>Nematoda</taxon>
        <taxon>Chromadorea</taxon>
        <taxon>Rhabditida</taxon>
        <taxon>Rhabditina</taxon>
        <taxon>Rhabditomorpha</taxon>
        <taxon>Strongyloidea</taxon>
        <taxon>Ancylostomatidae</taxon>
        <taxon>Ancylostomatinae</taxon>
        <taxon>Ancylostoma</taxon>
    </lineage>
</organism>
<feature type="compositionally biased region" description="Polar residues" evidence="7">
    <location>
        <begin position="15"/>
        <end position="25"/>
    </location>
</feature>
<evidence type="ECO:0000313" key="10">
    <source>
        <dbReference type="Proteomes" id="UP000054047"/>
    </source>
</evidence>
<name>A0A0C2H066_9BILA</name>
<feature type="compositionally biased region" description="Polar residues" evidence="7">
    <location>
        <begin position="84"/>
        <end position="94"/>
    </location>
</feature>
<keyword evidence="5 6" id="KW-0067">ATP-binding</keyword>
<dbReference type="EMBL" id="KN727833">
    <property type="protein sequence ID" value="KIH64864.1"/>
    <property type="molecule type" value="Genomic_DNA"/>
</dbReference>
<evidence type="ECO:0000256" key="3">
    <source>
        <dbReference type="ARBA" id="ARBA00022741"/>
    </source>
</evidence>
<evidence type="ECO:0000259" key="8">
    <source>
        <dbReference type="PROSITE" id="PS50011"/>
    </source>
</evidence>
<evidence type="ECO:0000256" key="7">
    <source>
        <dbReference type="SAM" id="MobiDB-lite"/>
    </source>
</evidence>
<keyword evidence="3 6" id="KW-0547">Nucleotide-binding</keyword>
<protein>
    <submittedName>
        <fullName evidence="9">Kinase domain protein</fullName>
    </submittedName>
</protein>
<dbReference type="InterPro" id="IPR011009">
    <property type="entry name" value="Kinase-like_dom_sf"/>
</dbReference>
<dbReference type="InterPro" id="IPR050117">
    <property type="entry name" value="MAPK"/>
</dbReference>
<feature type="compositionally biased region" description="Polar residues" evidence="7">
    <location>
        <begin position="123"/>
        <end position="137"/>
    </location>
</feature>
<keyword evidence="2" id="KW-0808">Transferase</keyword>
<gene>
    <name evidence="9" type="ORF">ANCDUO_04822</name>
</gene>
<feature type="region of interest" description="Disordered" evidence="7">
    <location>
        <begin position="425"/>
        <end position="455"/>
    </location>
</feature>
<dbReference type="PROSITE" id="PS01351">
    <property type="entry name" value="MAPK"/>
    <property type="match status" value="1"/>
</dbReference>
<evidence type="ECO:0000256" key="2">
    <source>
        <dbReference type="ARBA" id="ARBA00022679"/>
    </source>
</evidence>
<feature type="region of interest" description="Disordered" evidence="7">
    <location>
        <begin position="119"/>
        <end position="148"/>
    </location>
</feature>
<feature type="domain" description="Protein kinase" evidence="8">
    <location>
        <begin position="176"/>
        <end position="565"/>
    </location>
</feature>
<keyword evidence="10" id="KW-1185">Reference proteome</keyword>
<keyword evidence="1" id="KW-0723">Serine/threonine-protein kinase</keyword>
<evidence type="ECO:0000256" key="4">
    <source>
        <dbReference type="ARBA" id="ARBA00022777"/>
    </source>
</evidence>
<proteinExistence type="predicted"/>
<dbReference type="SMART" id="SM00220">
    <property type="entry name" value="S_TKc"/>
    <property type="match status" value="1"/>
</dbReference>